<dbReference type="OrthoDB" id="258139at2"/>
<protein>
    <submittedName>
        <fullName evidence="1">Secreted protein</fullName>
    </submittedName>
</protein>
<evidence type="ECO:0000313" key="2">
    <source>
        <dbReference type="Proteomes" id="UP000011885"/>
    </source>
</evidence>
<dbReference type="EMBL" id="ANOH01000263">
    <property type="protein sequence ID" value="EMI54701.1"/>
    <property type="molecule type" value="Genomic_DNA"/>
</dbReference>
<name>M5UA47_9BACT</name>
<comment type="caution">
    <text evidence="1">The sequence shown here is derived from an EMBL/GenBank/DDBJ whole genome shotgun (WGS) entry which is preliminary data.</text>
</comment>
<gene>
    <name evidence="1" type="ORF">RSSM_03817</name>
</gene>
<sequence length="603" mass="64678">MWLFRAILGAVFLLVAFSGGLKQAFANPSDRNPNASLAVHGTIPEAKALAARLYAIYDRVRILELDSIELKSTPNKLSGKKLMQAAGEIWKALRDAKHLQEMGEPAGFDIQSKLGGARGNIVHYAVQWGASASGMKTKAKTKQQLEKSVPKLQKLAARAQKLLEGGQPEAFGSLVEREGQQLAAALSLFPPKQKPAAEKYLNFFSSADDQIAAVRRQRYVPIADAAVAKNLAVSEQFVDGLTNVSSEISQSGAFLTAGGETKPASEALRYIVDEWEKASAATIRAHAIRVAFMSSGAEPIGTGGESAGLDSQAGDLASNAVNAIASVINAIAGWAPRDQVPLLYNQILLDLSLAQRRMGSRAAGLIQACRQPLETLAKKDPQFGASVAAYVHAVSPMLQWRERFAAKSAEALRKQYVSSAALLVMETETPSSPGRKSRIAPDSINRRVSFLMDDTTPRLVGERVSGPGVLRLSSNGRLGVVPYASGHYCLIALPINLDEELAELKKAVLVDDEHPALSLDAAGAISAAEMQEFEAVGGVIRNVTLEARIVRFAALPDVASVIQPLGTLPELGDYRNPPLKAACWRLDVQPTWAQNRYFVAMAN</sequence>
<accession>M5UA47</accession>
<dbReference type="PATRIC" id="fig|1263870.3.peg.4048"/>
<organism evidence="1 2">
    <name type="scientific">Rhodopirellula sallentina SM41</name>
    <dbReference type="NCBI Taxonomy" id="1263870"/>
    <lineage>
        <taxon>Bacteria</taxon>
        <taxon>Pseudomonadati</taxon>
        <taxon>Planctomycetota</taxon>
        <taxon>Planctomycetia</taxon>
        <taxon>Pirellulales</taxon>
        <taxon>Pirellulaceae</taxon>
        <taxon>Rhodopirellula</taxon>
    </lineage>
</organism>
<dbReference type="RefSeq" id="WP_008681559.1">
    <property type="nucleotide sequence ID" value="NZ_ANOH01000263.1"/>
</dbReference>
<evidence type="ECO:0000313" key="1">
    <source>
        <dbReference type="EMBL" id="EMI54701.1"/>
    </source>
</evidence>
<reference evidence="1 2" key="1">
    <citation type="journal article" date="2013" name="Mar. Genomics">
        <title>Expression of sulfatases in Rhodopirellula baltica and the diversity of sulfatases in the genus Rhodopirellula.</title>
        <authorList>
            <person name="Wegner C.E."/>
            <person name="Richter-Heitmann T."/>
            <person name="Klindworth A."/>
            <person name="Klockow C."/>
            <person name="Richter M."/>
            <person name="Achstetter T."/>
            <person name="Glockner F.O."/>
            <person name="Harder J."/>
        </authorList>
    </citation>
    <scope>NUCLEOTIDE SEQUENCE [LARGE SCALE GENOMIC DNA]</scope>
    <source>
        <strain evidence="1 2">SM41</strain>
    </source>
</reference>
<proteinExistence type="predicted"/>
<keyword evidence="2" id="KW-1185">Reference proteome</keyword>
<dbReference type="Proteomes" id="UP000011885">
    <property type="component" value="Unassembled WGS sequence"/>
</dbReference>
<dbReference type="AlphaFoldDB" id="M5UA47"/>